<name>A0ABT0SD30_9GAMM</name>
<evidence type="ECO:0000313" key="1">
    <source>
        <dbReference type="EMBL" id="MCL7713216.1"/>
    </source>
</evidence>
<protein>
    <submittedName>
        <fullName evidence="1">Uncharacterized protein</fullName>
    </submittedName>
</protein>
<gene>
    <name evidence="1" type="ORF">K5L01_00900</name>
</gene>
<dbReference type="RefSeq" id="WP_069139113.1">
    <property type="nucleotide sequence ID" value="NZ_JAIKTS010000001.1"/>
</dbReference>
<reference evidence="1 2" key="1">
    <citation type="submission" date="2021-08" db="EMBL/GenBank/DDBJ databases">
        <title>Novel members of of the genus Stenotrophomonas from differernt environment.</title>
        <authorList>
            <person name="Deng Y."/>
        </authorList>
    </citation>
    <scope>NUCLEOTIDE SEQUENCE [LARGE SCALE GENOMIC DNA]</scope>
    <source>
        <strain evidence="1 2">CPCC 101365</strain>
    </source>
</reference>
<accession>A0ABT0SD30</accession>
<proteinExistence type="predicted"/>
<keyword evidence="2" id="KW-1185">Reference proteome</keyword>
<sequence>MSVAERGRAYRERKKLAAAKTLSAPQSIASELIQERTDAELQEALRQALTEAKRHPRRKTVQQRLAQIVAEFARRYPLG</sequence>
<dbReference type="Proteomes" id="UP001431235">
    <property type="component" value="Unassembled WGS sequence"/>
</dbReference>
<dbReference type="EMBL" id="JAIKTS010000001">
    <property type="protein sequence ID" value="MCL7713216.1"/>
    <property type="molecule type" value="Genomic_DNA"/>
</dbReference>
<evidence type="ECO:0000313" key="2">
    <source>
        <dbReference type="Proteomes" id="UP001431235"/>
    </source>
</evidence>
<organism evidence="1 2">
    <name type="scientific">Stenotrophomonas mori</name>
    <dbReference type="NCBI Taxonomy" id="2871096"/>
    <lineage>
        <taxon>Bacteria</taxon>
        <taxon>Pseudomonadati</taxon>
        <taxon>Pseudomonadota</taxon>
        <taxon>Gammaproteobacteria</taxon>
        <taxon>Lysobacterales</taxon>
        <taxon>Lysobacteraceae</taxon>
        <taxon>Stenotrophomonas</taxon>
    </lineage>
</organism>
<comment type="caution">
    <text evidence="1">The sequence shown here is derived from an EMBL/GenBank/DDBJ whole genome shotgun (WGS) entry which is preliminary data.</text>
</comment>